<dbReference type="InterPro" id="IPR050351">
    <property type="entry name" value="BphY/WalK/GraS-like"/>
</dbReference>
<dbReference type="InterPro" id="IPR036097">
    <property type="entry name" value="HisK_dim/P_sf"/>
</dbReference>
<accession>A0ABT3W7K1</accession>
<comment type="catalytic activity">
    <reaction evidence="1">
        <text>ATP + protein L-histidine = ADP + protein N-phospho-L-histidine.</text>
        <dbReference type="EC" id="2.7.13.3"/>
    </reaction>
</comment>
<dbReference type="CDD" id="cd00075">
    <property type="entry name" value="HATPase"/>
    <property type="match status" value="1"/>
</dbReference>
<evidence type="ECO:0000256" key="4">
    <source>
        <dbReference type="ARBA" id="ARBA00022679"/>
    </source>
</evidence>
<dbReference type="SMART" id="SM00388">
    <property type="entry name" value="HisKA"/>
    <property type="match status" value="1"/>
</dbReference>
<dbReference type="PANTHER" id="PTHR45453">
    <property type="entry name" value="PHOSPHATE REGULON SENSOR PROTEIN PHOR"/>
    <property type="match status" value="1"/>
</dbReference>
<dbReference type="Pfam" id="PF00512">
    <property type="entry name" value="HisKA"/>
    <property type="match status" value="1"/>
</dbReference>
<dbReference type="PANTHER" id="PTHR45453:SF1">
    <property type="entry name" value="PHOSPHATE REGULON SENSOR PROTEIN PHOR"/>
    <property type="match status" value="1"/>
</dbReference>
<evidence type="ECO:0000256" key="5">
    <source>
        <dbReference type="ARBA" id="ARBA00022777"/>
    </source>
</evidence>
<dbReference type="SUPFAM" id="SSF47384">
    <property type="entry name" value="Homodimeric domain of signal transducing histidine kinase"/>
    <property type="match status" value="1"/>
</dbReference>
<keyword evidence="9" id="KW-1185">Reference proteome</keyword>
<evidence type="ECO:0000313" key="9">
    <source>
        <dbReference type="Proteomes" id="UP001165648"/>
    </source>
</evidence>
<keyword evidence="3" id="KW-0597">Phosphoprotein</keyword>
<feature type="domain" description="Histidine kinase" evidence="7">
    <location>
        <begin position="121"/>
        <end position="347"/>
    </location>
</feature>
<dbReference type="Gene3D" id="3.30.565.10">
    <property type="entry name" value="Histidine kinase-like ATPase, C-terminal domain"/>
    <property type="match status" value="1"/>
</dbReference>
<comment type="caution">
    <text evidence="8">The sequence shown here is derived from an EMBL/GenBank/DDBJ whole genome shotgun (WGS) entry which is preliminary data.</text>
</comment>
<evidence type="ECO:0000256" key="6">
    <source>
        <dbReference type="ARBA" id="ARBA00023012"/>
    </source>
</evidence>
<dbReference type="PROSITE" id="PS50109">
    <property type="entry name" value="HIS_KIN"/>
    <property type="match status" value="1"/>
</dbReference>
<keyword evidence="8" id="KW-0067">ATP-binding</keyword>
<protein>
    <recommendedName>
        <fullName evidence="2">histidine kinase</fullName>
        <ecNumber evidence="2">2.7.13.3</ecNumber>
    </recommendedName>
</protein>
<evidence type="ECO:0000259" key="7">
    <source>
        <dbReference type="PROSITE" id="PS50109"/>
    </source>
</evidence>
<evidence type="ECO:0000256" key="1">
    <source>
        <dbReference type="ARBA" id="ARBA00000085"/>
    </source>
</evidence>
<dbReference type="EC" id="2.7.13.3" evidence="2"/>
<dbReference type="SMART" id="SM00387">
    <property type="entry name" value="HATPase_c"/>
    <property type="match status" value="1"/>
</dbReference>
<dbReference type="Proteomes" id="UP001165648">
    <property type="component" value="Unassembled WGS sequence"/>
</dbReference>
<dbReference type="InterPro" id="IPR003661">
    <property type="entry name" value="HisK_dim/P_dom"/>
</dbReference>
<dbReference type="InterPro" id="IPR003594">
    <property type="entry name" value="HATPase_dom"/>
</dbReference>
<reference evidence="8 9" key="1">
    <citation type="submission" date="2022-07" db="EMBL/GenBank/DDBJ databases">
        <title>Bombella genomes.</title>
        <authorList>
            <person name="Harer L."/>
            <person name="Styblova S."/>
            <person name="Ehrmann M."/>
        </authorList>
    </citation>
    <scope>NUCLEOTIDE SEQUENCE [LARGE SCALE GENOMIC DNA]</scope>
    <source>
        <strain evidence="8 9">TMW 2.2558</strain>
    </source>
</reference>
<evidence type="ECO:0000256" key="2">
    <source>
        <dbReference type="ARBA" id="ARBA00012438"/>
    </source>
</evidence>
<keyword evidence="5" id="KW-0418">Kinase</keyword>
<name>A0ABT3W7K1_9PROT</name>
<dbReference type="InterPro" id="IPR005467">
    <property type="entry name" value="His_kinase_dom"/>
</dbReference>
<dbReference type="PRINTS" id="PR00344">
    <property type="entry name" value="BCTRLSENSOR"/>
</dbReference>
<evidence type="ECO:0000256" key="3">
    <source>
        <dbReference type="ARBA" id="ARBA00022553"/>
    </source>
</evidence>
<dbReference type="RefSeq" id="WP_266106790.1">
    <property type="nucleotide sequence ID" value="NZ_JANIDW010000002.1"/>
</dbReference>
<dbReference type="InterPro" id="IPR004358">
    <property type="entry name" value="Sig_transdc_His_kin-like_C"/>
</dbReference>
<keyword evidence="4" id="KW-0808">Transferase</keyword>
<proteinExistence type="predicted"/>
<keyword evidence="6" id="KW-0902">Two-component regulatory system</keyword>
<dbReference type="Pfam" id="PF02518">
    <property type="entry name" value="HATPase_c"/>
    <property type="match status" value="1"/>
</dbReference>
<sequence length="349" mass="39225">MALDELVELIPGMALILDPMGQIHACNQAAQEHYKESLRAILRHPNSRAILHEALATSPSTSPHAIHTAIVHLDVPIKHTIRLAMRHLSGPQGRDKMVLTLLTDHSTEQAMDRMRADFIAHASHELRTPLASLSGFIDLLKDNEGTTDQASRTLYLQIMSQQATRMQRLVERLLYLSHLQLRSHNRPHTRLDVGELFALIVGEVLPRFTDNTRNLTVEQEEDHLTLLADEDEMIQLFLNLIENAIRYGTTPDHTLQVRLCARREGTGILLSVSDNGPGIAPHHLPRLTERFYRVTDNKQTNPAEVEEGTGLGLAIVQQIVERHKGHLRFLSPPHEGTICRIWLPAAPAL</sequence>
<dbReference type="Gene3D" id="1.10.287.130">
    <property type="match status" value="1"/>
</dbReference>
<evidence type="ECO:0000313" key="8">
    <source>
        <dbReference type="EMBL" id="MCX5614768.1"/>
    </source>
</evidence>
<dbReference type="CDD" id="cd00082">
    <property type="entry name" value="HisKA"/>
    <property type="match status" value="1"/>
</dbReference>
<keyword evidence="8" id="KW-0547">Nucleotide-binding</keyword>
<dbReference type="EMBL" id="JANIDW010000002">
    <property type="protein sequence ID" value="MCX5614768.1"/>
    <property type="molecule type" value="Genomic_DNA"/>
</dbReference>
<gene>
    <name evidence="8" type="ORF">NQF64_05865</name>
</gene>
<dbReference type="GO" id="GO:0005524">
    <property type="term" value="F:ATP binding"/>
    <property type="evidence" value="ECO:0007669"/>
    <property type="project" value="UniProtKB-KW"/>
</dbReference>
<dbReference type="InterPro" id="IPR036890">
    <property type="entry name" value="HATPase_C_sf"/>
</dbReference>
<dbReference type="SUPFAM" id="SSF55874">
    <property type="entry name" value="ATPase domain of HSP90 chaperone/DNA topoisomerase II/histidine kinase"/>
    <property type="match status" value="1"/>
</dbReference>
<organism evidence="8 9">
    <name type="scientific">Bombella saccharophila</name>
    <dbReference type="NCBI Taxonomy" id="2967338"/>
    <lineage>
        <taxon>Bacteria</taxon>
        <taxon>Pseudomonadati</taxon>
        <taxon>Pseudomonadota</taxon>
        <taxon>Alphaproteobacteria</taxon>
        <taxon>Acetobacterales</taxon>
        <taxon>Acetobacteraceae</taxon>
        <taxon>Bombella</taxon>
    </lineage>
</organism>